<accession>A0A6I5AAV1</accession>
<dbReference type="Proteomes" id="UP000834503">
    <property type="component" value="Unassembled WGS sequence"/>
</dbReference>
<organism evidence="2 4">
    <name type="scientific">Citrobacter werkmanii</name>
    <dbReference type="NCBI Taxonomy" id="67827"/>
    <lineage>
        <taxon>Bacteria</taxon>
        <taxon>Pseudomonadati</taxon>
        <taxon>Pseudomonadota</taxon>
        <taxon>Gammaproteobacteria</taxon>
        <taxon>Enterobacterales</taxon>
        <taxon>Enterobacteriaceae</taxon>
        <taxon>Citrobacter</taxon>
        <taxon>Citrobacter freundii complex</taxon>
    </lineage>
</organism>
<keyword evidence="5" id="KW-1185">Reference proteome</keyword>
<dbReference type="Proteomes" id="UP000837205">
    <property type="component" value="Unassembled WGS sequence"/>
</dbReference>
<evidence type="ECO:0008006" key="6">
    <source>
        <dbReference type="Google" id="ProtNLM"/>
    </source>
</evidence>
<dbReference type="AlphaFoldDB" id="A0A6I5AAV1"/>
<evidence type="ECO:0000313" key="3">
    <source>
        <dbReference type="EMBL" id="CAC9199333.1"/>
    </source>
</evidence>
<dbReference type="EMBL" id="CAHPQX010000010">
    <property type="protein sequence ID" value="CAB5554400.1"/>
    <property type="molecule type" value="Genomic_DNA"/>
</dbReference>
<protein>
    <recommendedName>
        <fullName evidence="6">Two-component-system connector protein YmgA</fullName>
    </recommendedName>
</protein>
<reference evidence="2" key="1">
    <citation type="submission" date="2020-05" db="EMBL/GenBank/DDBJ databases">
        <authorList>
            <person name="Delgado-Blas J."/>
        </authorList>
    </citation>
    <scope>NUCLEOTIDE SEQUENCE</scope>
    <source>
        <strain evidence="2">BB1459</strain>
        <strain evidence="3">BB1480</strain>
    </source>
</reference>
<evidence type="ECO:0000313" key="2">
    <source>
        <dbReference type="EMBL" id="CAB5554400.1"/>
    </source>
</evidence>
<evidence type="ECO:0000313" key="5">
    <source>
        <dbReference type="Proteomes" id="UP000837205"/>
    </source>
</evidence>
<name>A0A6I5AAV1_9ENTR</name>
<sequence length="90" mass="10238">MKKTDHERLKHEITGLAVIQILRMNTVISLPALIKQLRLMKASEVDAGRRHLIDSIIHDFTDSNPARMTPKPERTVDESVFSGSKKPKLH</sequence>
<dbReference type="EMBL" id="CAIIUA010000001">
    <property type="protein sequence ID" value="CAC9199333.1"/>
    <property type="molecule type" value="Genomic_DNA"/>
</dbReference>
<evidence type="ECO:0000313" key="4">
    <source>
        <dbReference type="Proteomes" id="UP000834503"/>
    </source>
</evidence>
<evidence type="ECO:0000256" key="1">
    <source>
        <dbReference type="SAM" id="MobiDB-lite"/>
    </source>
</evidence>
<feature type="region of interest" description="Disordered" evidence="1">
    <location>
        <begin position="61"/>
        <end position="90"/>
    </location>
</feature>
<gene>
    <name evidence="2" type="ORF">GHA_02600</name>
    <name evidence="3" type="ORF">TML_02284</name>
</gene>
<comment type="caution">
    <text evidence="2">The sequence shown here is derived from an EMBL/GenBank/DDBJ whole genome shotgun (WGS) entry which is preliminary data.</text>
</comment>
<dbReference type="RefSeq" id="WP_160955570.1">
    <property type="nucleotide sequence ID" value="NZ_CAHPQT010000007.1"/>
</dbReference>
<proteinExistence type="predicted"/>